<dbReference type="Proteomes" id="UP000053573">
    <property type="component" value="Unassembled WGS sequence"/>
</dbReference>
<sequence>MLSALDRRDRALQGDDDANDASNVSEDDNASGNSEDEENDAPDDDNDKEEVAKGKEVAKDPSEAYTPMSIVYTAYDDSYLLVSSTSPLART</sequence>
<protein>
    <submittedName>
        <fullName evidence="2">Uncharacterized protein</fullName>
    </submittedName>
</protein>
<dbReference type="AlphaFoldDB" id="A0A0H1BP91"/>
<proteinExistence type="predicted"/>
<comment type="caution">
    <text evidence="2">The sequence shown here is derived from an EMBL/GenBank/DDBJ whole genome shotgun (WGS) entry which is preliminary data.</text>
</comment>
<name>A0A0H1BP91_9EURO</name>
<gene>
    <name evidence="2" type="ORF">EMPG_11714</name>
</gene>
<feature type="compositionally biased region" description="Basic and acidic residues" evidence="1">
    <location>
        <begin position="49"/>
        <end position="62"/>
    </location>
</feature>
<feature type="compositionally biased region" description="Basic and acidic residues" evidence="1">
    <location>
        <begin position="1"/>
        <end position="13"/>
    </location>
</feature>
<keyword evidence="3" id="KW-1185">Reference proteome</keyword>
<feature type="region of interest" description="Disordered" evidence="1">
    <location>
        <begin position="1"/>
        <end position="66"/>
    </location>
</feature>
<feature type="compositionally biased region" description="Acidic residues" evidence="1">
    <location>
        <begin position="14"/>
        <end position="48"/>
    </location>
</feature>
<evidence type="ECO:0000313" key="2">
    <source>
        <dbReference type="EMBL" id="KLJ13339.1"/>
    </source>
</evidence>
<organism evidence="2 3">
    <name type="scientific">Blastomyces silverae</name>
    <dbReference type="NCBI Taxonomy" id="2060906"/>
    <lineage>
        <taxon>Eukaryota</taxon>
        <taxon>Fungi</taxon>
        <taxon>Dikarya</taxon>
        <taxon>Ascomycota</taxon>
        <taxon>Pezizomycotina</taxon>
        <taxon>Eurotiomycetes</taxon>
        <taxon>Eurotiomycetidae</taxon>
        <taxon>Onygenales</taxon>
        <taxon>Ajellomycetaceae</taxon>
        <taxon>Blastomyces</taxon>
    </lineage>
</organism>
<dbReference type="EMBL" id="LDEV01000395">
    <property type="protein sequence ID" value="KLJ13339.1"/>
    <property type="molecule type" value="Genomic_DNA"/>
</dbReference>
<reference evidence="3" key="1">
    <citation type="journal article" date="2015" name="PLoS Genet.">
        <title>The dynamic genome and transcriptome of the human fungal pathogen Blastomyces and close relative Emmonsia.</title>
        <authorList>
            <person name="Munoz J.F."/>
            <person name="Gauthier G.M."/>
            <person name="Desjardins C.A."/>
            <person name="Gallo J.E."/>
            <person name="Holder J."/>
            <person name="Sullivan T.D."/>
            <person name="Marty A.J."/>
            <person name="Carmen J.C."/>
            <person name="Chen Z."/>
            <person name="Ding L."/>
            <person name="Gujja S."/>
            <person name="Magrini V."/>
            <person name="Misas E."/>
            <person name="Mitreva M."/>
            <person name="Priest M."/>
            <person name="Saif S."/>
            <person name="Whiston E.A."/>
            <person name="Young S."/>
            <person name="Zeng Q."/>
            <person name="Goldman W.E."/>
            <person name="Mardis E.R."/>
            <person name="Taylor J.W."/>
            <person name="McEwen J.G."/>
            <person name="Clay O.K."/>
            <person name="Klein B.S."/>
            <person name="Cuomo C.A."/>
        </authorList>
    </citation>
    <scope>NUCLEOTIDE SEQUENCE [LARGE SCALE GENOMIC DNA]</scope>
    <source>
        <strain evidence="3">UAMH 139</strain>
    </source>
</reference>
<evidence type="ECO:0000256" key="1">
    <source>
        <dbReference type="SAM" id="MobiDB-lite"/>
    </source>
</evidence>
<accession>A0A0H1BP91</accession>
<evidence type="ECO:0000313" key="3">
    <source>
        <dbReference type="Proteomes" id="UP000053573"/>
    </source>
</evidence>